<name>A0A9J7ER39_SPOLT</name>
<keyword evidence="3" id="KW-1185">Reference proteome</keyword>
<dbReference type="AlphaFoldDB" id="A0A9J7ER39"/>
<dbReference type="Proteomes" id="UP000301870">
    <property type="component" value="Chromosome 3"/>
</dbReference>
<gene>
    <name evidence="4" type="primary">LOC111361026</name>
</gene>
<evidence type="ECO:0000256" key="1">
    <source>
        <dbReference type="SAM" id="MobiDB-lite"/>
    </source>
</evidence>
<keyword evidence="2" id="KW-0732">Signal</keyword>
<organism evidence="3 4">
    <name type="scientific">Spodoptera litura</name>
    <name type="common">Asian cotton leafworm</name>
    <dbReference type="NCBI Taxonomy" id="69820"/>
    <lineage>
        <taxon>Eukaryota</taxon>
        <taxon>Metazoa</taxon>
        <taxon>Ecdysozoa</taxon>
        <taxon>Arthropoda</taxon>
        <taxon>Hexapoda</taxon>
        <taxon>Insecta</taxon>
        <taxon>Pterygota</taxon>
        <taxon>Neoptera</taxon>
        <taxon>Endopterygota</taxon>
        <taxon>Lepidoptera</taxon>
        <taxon>Glossata</taxon>
        <taxon>Ditrysia</taxon>
        <taxon>Noctuoidea</taxon>
        <taxon>Noctuidae</taxon>
        <taxon>Amphipyrinae</taxon>
        <taxon>Spodoptera</taxon>
    </lineage>
</organism>
<dbReference type="RefSeq" id="XP_022833122.1">
    <property type="nucleotide sequence ID" value="XM_022977354.1"/>
</dbReference>
<protein>
    <submittedName>
        <fullName evidence="4">Uncharacterized protein LOC111361026</fullName>
    </submittedName>
</protein>
<evidence type="ECO:0000256" key="2">
    <source>
        <dbReference type="SAM" id="SignalP"/>
    </source>
</evidence>
<reference evidence="4" key="1">
    <citation type="submission" date="2025-08" db="UniProtKB">
        <authorList>
            <consortium name="RefSeq"/>
        </authorList>
    </citation>
    <scope>IDENTIFICATION</scope>
    <source>
        <strain evidence="4">Ishihara</strain>
        <tissue evidence="4">Whole body</tissue>
    </source>
</reference>
<sequence length="346" mass="40226">MIVFLREYMKTVILLSLLGYASTAASHDPSPRSVNVALETSFLFEPKNIRENIKFVKNIKDFLDKLYAMLAPQLKDYNTSQNPTGSKQFRADTMQQIDNRRLDFLVLFKEVCYNMANASSSTFDHALSIIKEEMYQIIDTNQYKLNEIIPDENLKKIIKDSFDKLHNTTYNVKHCHRNPIFKRFAKKMDRIYSKEDLKKLLKYLRKFNKAIDVNSKLDASRIVKEFIQFGVIDKYNDLNVPGKNIFIKETGLLLDYIRDKNKEYKSKHHDGTSSKKMHSTVPAKQIVFAFDDATNSTSLTNMDTRRSRGDKEKNVDIARPKKDRKRSGNNEIIVDNIELIVQSLKS</sequence>
<evidence type="ECO:0000313" key="4">
    <source>
        <dbReference type="RefSeq" id="XP_022833122.1"/>
    </source>
</evidence>
<dbReference type="GeneID" id="111361026"/>
<feature type="signal peptide" evidence="2">
    <location>
        <begin position="1"/>
        <end position="25"/>
    </location>
</feature>
<dbReference type="KEGG" id="sliu:111361026"/>
<proteinExistence type="predicted"/>
<evidence type="ECO:0000313" key="3">
    <source>
        <dbReference type="Proteomes" id="UP000301870"/>
    </source>
</evidence>
<feature type="region of interest" description="Disordered" evidence="1">
    <location>
        <begin position="299"/>
        <end position="329"/>
    </location>
</feature>
<feature type="compositionally biased region" description="Basic and acidic residues" evidence="1">
    <location>
        <begin position="303"/>
        <end position="320"/>
    </location>
</feature>
<dbReference type="OrthoDB" id="6932714at2759"/>
<accession>A0A9J7ER39</accession>
<feature type="chain" id="PRO_5039947896" evidence="2">
    <location>
        <begin position="26"/>
        <end position="346"/>
    </location>
</feature>